<reference evidence="9" key="1">
    <citation type="journal article" date="2023" name="Mol. Phylogenet. Evol.">
        <title>Genome-scale phylogeny and comparative genomics of the fungal order Sordariales.</title>
        <authorList>
            <person name="Hensen N."/>
            <person name="Bonometti L."/>
            <person name="Westerberg I."/>
            <person name="Brannstrom I.O."/>
            <person name="Guillou S."/>
            <person name="Cros-Aarteil S."/>
            <person name="Calhoun S."/>
            <person name="Haridas S."/>
            <person name="Kuo A."/>
            <person name="Mondo S."/>
            <person name="Pangilinan J."/>
            <person name="Riley R."/>
            <person name="LaButti K."/>
            <person name="Andreopoulos B."/>
            <person name="Lipzen A."/>
            <person name="Chen C."/>
            <person name="Yan M."/>
            <person name="Daum C."/>
            <person name="Ng V."/>
            <person name="Clum A."/>
            <person name="Steindorff A."/>
            <person name="Ohm R.A."/>
            <person name="Martin F."/>
            <person name="Silar P."/>
            <person name="Natvig D.O."/>
            <person name="Lalanne C."/>
            <person name="Gautier V."/>
            <person name="Ament-Velasquez S.L."/>
            <person name="Kruys A."/>
            <person name="Hutchinson M.I."/>
            <person name="Powell A.J."/>
            <person name="Barry K."/>
            <person name="Miller A.N."/>
            <person name="Grigoriev I.V."/>
            <person name="Debuchy R."/>
            <person name="Gladieux P."/>
            <person name="Hiltunen Thoren M."/>
            <person name="Johannesson H."/>
        </authorList>
    </citation>
    <scope>NUCLEOTIDE SEQUENCE</scope>
    <source>
        <strain evidence="9">CBS 508.74</strain>
    </source>
</reference>
<evidence type="ECO:0000256" key="8">
    <source>
        <dbReference type="SAM" id="Phobius"/>
    </source>
</evidence>
<dbReference type="AlphaFoldDB" id="A0AAN6TA93"/>
<feature type="transmembrane region" description="Helical" evidence="8">
    <location>
        <begin position="51"/>
        <end position="75"/>
    </location>
</feature>
<keyword evidence="5" id="KW-0443">Lipid metabolism</keyword>
<dbReference type="GO" id="GO:0005789">
    <property type="term" value="C:endoplasmic reticulum membrane"/>
    <property type="evidence" value="ECO:0007669"/>
    <property type="project" value="UniProtKB-SubCell"/>
</dbReference>
<name>A0AAN6TA93_9PEZI</name>
<evidence type="ECO:0008006" key="11">
    <source>
        <dbReference type="Google" id="ProtNLM"/>
    </source>
</evidence>
<feature type="compositionally biased region" description="Basic and acidic residues" evidence="7">
    <location>
        <begin position="340"/>
        <end position="351"/>
    </location>
</feature>
<feature type="region of interest" description="Disordered" evidence="7">
    <location>
        <begin position="340"/>
        <end position="469"/>
    </location>
</feature>
<evidence type="ECO:0000256" key="7">
    <source>
        <dbReference type="SAM" id="MobiDB-lite"/>
    </source>
</evidence>
<feature type="compositionally biased region" description="Basic and acidic residues" evidence="7">
    <location>
        <begin position="396"/>
        <end position="413"/>
    </location>
</feature>
<feature type="transmembrane region" description="Helical" evidence="8">
    <location>
        <begin position="302"/>
        <end position="325"/>
    </location>
</feature>
<evidence type="ECO:0000313" key="9">
    <source>
        <dbReference type="EMBL" id="KAK4109784.1"/>
    </source>
</evidence>
<dbReference type="EMBL" id="MU853354">
    <property type="protein sequence ID" value="KAK4109784.1"/>
    <property type="molecule type" value="Genomic_DNA"/>
</dbReference>
<keyword evidence="10" id="KW-1185">Reference proteome</keyword>
<dbReference type="CDD" id="cd23995">
    <property type="entry name" value="Seipin_BSCL2_like"/>
    <property type="match status" value="1"/>
</dbReference>
<dbReference type="Proteomes" id="UP001302812">
    <property type="component" value="Unassembled WGS sequence"/>
</dbReference>
<evidence type="ECO:0000256" key="3">
    <source>
        <dbReference type="ARBA" id="ARBA00022824"/>
    </source>
</evidence>
<dbReference type="Pfam" id="PF06775">
    <property type="entry name" value="Seipin"/>
    <property type="match status" value="1"/>
</dbReference>
<feature type="compositionally biased region" description="Gly residues" evidence="7">
    <location>
        <begin position="352"/>
        <end position="361"/>
    </location>
</feature>
<dbReference type="InterPro" id="IPR009617">
    <property type="entry name" value="Seipin"/>
</dbReference>
<dbReference type="PANTHER" id="PTHR21212">
    <property type="entry name" value="BERNARDINELLI-SEIP CONGENITAL LIPODYSTROPHY 2 HOMOLOG BSCL2 PROTEIN"/>
    <property type="match status" value="1"/>
</dbReference>
<keyword evidence="3" id="KW-0256">Endoplasmic reticulum</keyword>
<keyword evidence="6 8" id="KW-0472">Membrane</keyword>
<evidence type="ECO:0000256" key="4">
    <source>
        <dbReference type="ARBA" id="ARBA00022989"/>
    </source>
</evidence>
<dbReference type="GO" id="GO:0006629">
    <property type="term" value="P:lipid metabolic process"/>
    <property type="evidence" value="ECO:0007669"/>
    <property type="project" value="UniProtKB-KW"/>
</dbReference>
<sequence>MARVPSDNEMQDEDDIEDLLGQLRDEGVGAAQNIHHAAHRTLVSRGVQRTVISATLLIVGGALLYIPAVVLYLVLYYRYLPDMVTTVPVHLQYGVGPNPFGIAALQARQRVHDRQPYDITVSLTLPRSPANLDRGNFMIALHLLSSLDITPLPLPYITPSPHTPDHYAGPPTSLVPTRVDLPTYLTSTRILYTSTRPALIPYTDPVASLARRVLLLGYHVLFPRRAAAVRLEVPMAEQVSFSEPSSSSSSSKRLGSSATGFPTSLLLEVQAGQSIQVYDASVTLTARLHGLRWFMHAWRATAFVALTCGFWAVEMVVMAGFMLAVTWCLRGIESTWWGKDQEGERGEEGNHDGNGGAGVGNGERLKAEEGKGKVKIEQGASPLPSPFAPAPTSAAKGKEKEVKEEGQGGERKMATVPDIGASQAGAEADDADDGGESVRSRALGEGTSYSSQVSGEGARRRISSRGASG</sequence>
<evidence type="ECO:0000313" key="10">
    <source>
        <dbReference type="Proteomes" id="UP001302812"/>
    </source>
</evidence>
<dbReference type="PANTHER" id="PTHR21212:SF0">
    <property type="entry name" value="SEIPIN"/>
    <property type="match status" value="1"/>
</dbReference>
<evidence type="ECO:0000256" key="6">
    <source>
        <dbReference type="ARBA" id="ARBA00023136"/>
    </source>
</evidence>
<protein>
    <recommendedName>
        <fullName evidence="11">Seipin</fullName>
    </recommendedName>
</protein>
<feature type="compositionally biased region" description="Basic and acidic residues" evidence="7">
    <location>
        <begin position="363"/>
        <end position="376"/>
    </location>
</feature>
<dbReference type="GO" id="GO:0140042">
    <property type="term" value="P:lipid droplet formation"/>
    <property type="evidence" value="ECO:0007669"/>
    <property type="project" value="UniProtKB-ARBA"/>
</dbReference>
<evidence type="ECO:0000256" key="2">
    <source>
        <dbReference type="ARBA" id="ARBA00022692"/>
    </source>
</evidence>
<dbReference type="RefSeq" id="XP_064667354.1">
    <property type="nucleotide sequence ID" value="XM_064812743.1"/>
</dbReference>
<dbReference type="GeneID" id="89936868"/>
<reference evidence="9" key="2">
    <citation type="submission" date="2023-05" db="EMBL/GenBank/DDBJ databases">
        <authorList>
            <consortium name="Lawrence Berkeley National Laboratory"/>
            <person name="Steindorff A."/>
            <person name="Hensen N."/>
            <person name="Bonometti L."/>
            <person name="Westerberg I."/>
            <person name="Brannstrom I.O."/>
            <person name="Guillou S."/>
            <person name="Cros-Aarteil S."/>
            <person name="Calhoun S."/>
            <person name="Haridas S."/>
            <person name="Kuo A."/>
            <person name="Mondo S."/>
            <person name="Pangilinan J."/>
            <person name="Riley R."/>
            <person name="Labutti K."/>
            <person name="Andreopoulos B."/>
            <person name="Lipzen A."/>
            <person name="Chen C."/>
            <person name="Yanf M."/>
            <person name="Daum C."/>
            <person name="Ng V."/>
            <person name="Clum A."/>
            <person name="Ohm R."/>
            <person name="Martin F."/>
            <person name="Silar P."/>
            <person name="Natvig D."/>
            <person name="Lalanne C."/>
            <person name="Gautier V."/>
            <person name="Ament-Velasquez S.L."/>
            <person name="Kruys A."/>
            <person name="Hutchinson M.I."/>
            <person name="Powell A.J."/>
            <person name="Barry K."/>
            <person name="Miller A.N."/>
            <person name="Grigoriev I.V."/>
            <person name="Debuchy R."/>
            <person name="Gladieux P."/>
            <person name="Thoren M.H."/>
            <person name="Johannesson H."/>
        </authorList>
    </citation>
    <scope>NUCLEOTIDE SEQUENCE</scope>
    <source>
        <strain evidence="9">CBS 508.74</strain>
    </source>
</reference>
<gene>
    <name evidence="9" type="ORF">N656DRAFT_737348</name>
</gene>
<proteinExistence type="predicted"/>
<comment type="caution">
    <text evidence="9">The sequence shown here is derived from an EMBL/GenBank/DDBJ whole genome shotgun (WGS) entry which is preliminary data.</text>
</comment>
<keyword evidence="2 8" id="KW-0812">Transmembrane</keyword>
<keyword evidence="4 8" id="KW-1133">Transmembrane helix</keyword>
<organism evidence="9 10">
    <name type="scientific">Canariomyces notabilis</name>
    <dbReference type="NCBI Taxonomy" id="2074819"/>
    <lineage>
        <taxon>Eukaryota</taxon>
        <taxon>Fungi</taxon>
        <taxon>Dikarya</taxon>
        <taxon>Ascomycota</taxon>
        <taxon>Pezizomycotina</taxon>
        <taxon>Sordariomycetes</taxon>
        <taxon>Sordariomycetidae</taxon>
        <taxon>Sordariales</taxon>
        <taxon>Chaetomiaceae</taxon>
        <taxon>Canariomyces</taxon>
    </lineage>
</organism>
<comment type="subcellular location">
    <subcellularLocation>
        <location evidence="1">Endoplasmic reticulum membrane</location>
        <topology evidence="1">Multi-pass membrane protein</topology>
    </subcellularLocation>
</comment>
<evidence type="ECO:0000256" key="5">
    <source>
        <dbReference type="ARBA" id="ARBA00023098"/>
    </source>
</evidence>
<evidence type="ECO:0000256" key="1">
    <source>
        <dbReference type="ARBA" id="ARBA00004477"/>
    </source>
</evidence>
<accession>A0AAN6TA93</accession>